<dbReference type="Proteomes" id="UP001207930">
    <property type="component" value="Unassembled WGS sequence"/>
</dbReference>
<accession>A0ABT3FNA9</accession>
<dbReference type="SUPFAM" id="SSF51735">
    <property type="entry name" value="NAD(P)-binding Rossmann-fold domains"/>
    <property type="match status" value="1"/>
</dbReference>
<dbReference type="InterPro" id="IPR020904">
    <property type="entry name" value="Sc_DH/Rdtase_CS"/>
</dbReference>
<evidence type="ECO:0000256" key="1">
    <source>
        <dbReference type="ARBA" id="ARBA00006484"/>
    </source>
</evidence>
<dbReference type="PROSITE" id="PS00061">
    <property type="entry name" value="ADH_SHORT"/>
    <property type="match status" value="1"/>
</dbReference>
<sequence length="247" mass="26164">MHREPTVSLDDYRILVTGGTTGIGRATALELAAKGAKVLITGTDPSHLEDALDSFARAPGEITGVLADLGTKEGVLEVFAAVDQQLGGLDIAILNAGIAESGPLLEMSHDICHEIVNVNLGGYISCALESLKRMSGEGGQIILIGSMSAEECGKNAATYVASKSGVRGFAKSLRKEANPLGIRVSLIEPGKTGSDMQDSPPSEQEEAQEEMKMLTAEDVARSVMFVLSQPDRCDIVMLQLRPRLEEI</sequence>
<dbReference type="InterPro" id="IPR002347">
    <property type="entry name" value="SDR_fam"/>
</dbReference>
<keyword evidence="2" id="KW-0560">Oxidoreductase</keyword>
<dbReference type="RefSeq" id="WP_264501008.1">
    <property type="nucleotide sequence ID" value="NZ_JAPDDS010000004.1"/>
</dbReference>
<dbReference type="PRINTS" id="PR00080">
    <property type="entry name" value="SDRFAMILY"/>
</dbReference>
<dbReference type="Gene3D" id="3.40.50.720">
    <property type="entry name" value="NAD(P)-binding Rossmann-like Domain"/>
    <property type="match status" value="1"/>
</dbReference>
<dbReference type="EMBL" id="JAPDDS010000004">
    <property type="protein sequence ID" value="MCW1885050.1"/>
    <property type="molecule type" value="Genomic_DNA"/>
</dbReference>
<reference evidence="4 5" key="1">
    <citation type="submission" date="2022-10" db="EMBL/GenBank/DDBJ databases">
        <title>Luteolibacter flavescens strain MCCC 1K03193, whole genome shotgun sequencing project.</title>
        <authorList>
            <person name="Zhao G."/>
            <person name="Shen L."/>
        </authorList>
    </citation>
    <scope>NUCLEOTIDE SEQUENCE [LARGE SCALE GENOMIC DNA]</scope>
    <source>
        <strain evidence="4 5">MCCC 1K03193</strain>
    </source>
</reference>
<keyword evidence="5" id="KW-1185">Reference proteome</keyword>
<dbReference type="CDD" id="cd05233">
    <property type="entry name" value="SDR_c"/>
    <property type="match status" value="1"/>
</dbReference>
<proteinExistence type="inferred from homology"/>
<evidence type="ECO:0000313" key="4">
    <source>
        <dbReference type="EMBL" id="MCW1885050.1"/>
    </source>
</evidence>
<organism evidence="4 5">
    <name type="scientific">Luteolibacter flavescens</name>
    <dbReference type="NCBI Taxonomy" id="1859460"/>
    <lineage>
        <taxon>Bacteria</taxon>
        <taxon>Pseudomonadati</taxon>
        <taxon>Verrucomicrobiota</taxon>
        <taxon>Verrucomicrobiia</taxon>
        <taxon>Verrucomicrobiales</taxon>
        <taxon>Verrucomicrobiaceae</taxon>
        <taxon>Luteolibacter</taxon>
    </lineage>
</organism>
<evidence type="ECO:0000256" key="2">
    <source>
        <dbReference type="ARBA" id="ARBA00023002"/>
    </source>
</evidence>
<dbReference type="Pfam" id="PF00106">
    <property type="entry name" value="adh_short"/>
    <property type="match status" value="1"/>
</dbReference>
<comment type="similarity">
    <text evidence="1 3">Belongs to the short-chain dehydrogenases/reductases (SDR) family.</text>
</comment>
<gene>
    <name evidence="4" type="ORF">OKA04_09955</name>
</gene>
<protein>
    <submittedName>
        <fullName evidence="4">SDR family oxidoreductase</fullName>
    </submittedName>
</protein>
<comment type="caution">
    <text evidence="4">The sequence shown here is derived from an EMBL/GenBank/DDBJ whole genome shotgun (WGS) entry which is preliminary data.</text>
</comment>
<evidence type="ECO:0000256" key="3">
    <source>
        <dbReference type="RuleBase" id="RU000363"/>
    </source>
</evidence>
<evidence type="ECO:0000313" key="5">
    <source>
        <dbReference type="Proteomes" id="UP001207930"/>
    </source>
</evidence>
<dbReference type="InterPro" id="IPR036291">
    <property type="entry name" value="NAD(P)-bd_dom_sf"/>
</dbReference>
<name>A0ABT3FNA9_9BACT</name>
<dbReference type="PANTHER" id="PTHR43115:SF4">
    <property type="entry name" value="DEHYDROGENASE_REDUCTASE SDR FAMILY MEMBER 11"/>
    <property type="match status" value="1"/>
</dbReference>
<dbReference type="PRINTS" id="PR00081">
    <property type="entry name" value="GDHRDH"/>
</dbReference>
<dbReference type="PANTHER" id="PTHR43115">
    <property type="entry name" value="DEHYDROGENASE/REDUCTASE SDR FAMILY MEMBER 11"/>
    <property type="match status" value="1"/>
</dbReference>